<reference evidence="1" key="1">
    <citation type="submission" date="2018-05" db="EMBL/GenBank/DDBJ databases">
        <authorList>
            <person name="Lanie J.A."/>
            <person name="Ng W.-L."/>
            <person name="Kazmierczak K.M."/>
            <person name="Andrzejewski T.M."/>
            <person name="Davidsen T.M."/>
            <person name="Wayne K.J."/>
            <person name="Tettelin H."/>
            <person name="Glass J.I."/>
            <person name="Rusch D."/>
            <person name="Podicherti R."/>
            <person name="Tsui H.-C.T."/>
            <person name="Winkler M.E."/>
        </authorList>
    </citation>
    <scope>NUCLEOTIDE SEQUENCE</scope>
</reference>
<organism evidence="1">
    <name type="scientific">marine metagenome</name>
    <dbReference type="NCBI Taxonomy" id="408172"/>
    <lineage>
        <taxon>unclassified sequences</taxon>
        <taxon>metagenomes</taxon>
        <taxon>ecological metagenomes</taxon>
    </lineage>
</organism>
<sequence length="68" mass="7368">MATSVGGCATVVLLVTILAIRDTDRSETIASGTPPGEAMTTPIEQIAVEYSGWGHRYEDYHRRSMNLA</sequence>
<protein>
    <submittedName>
        <fullName evidence="1">Uncharacterized protein</fullName>
    </submittedName>
</protein>
<gene>
    <name evidence="1" type="ORF">METZ01_LOCUS105187</name>
</gene>
<evidence type="ECO:0000313" key="1">
    <source>
        <dbReference type="EMBL" id="SVA52333.1"/>
    </source>
</evidence>
<proteinExistence type="predicted"/>
<dbReference type="AlphaFoldDB" id="A0A381WK99"/>
<name>A0A381WK99_9ZZZZ</name>
<accession>A0A381WK99</accession>
<dbReference type="EMBL" id="UINC01011924">
    <property type="protein sequence ID" value="SVA52333.1"/>
    <property type="molecule type" value="Genomic_DNA"/>
</dbReference>